<feature type="non-terminal residue" evidence="7">
    <location>
        <position position="452"/>
    </location>
</feature>
<gene>
    <name evidence="7" type="ORF">PHMEG_00029616</name>
</gene>
<evidence type="ECO:0000313" key="8">
    <source>
        <dbReference type="Proteomes" id="UP000198211"/>
    </source>
</evidence>
<reference evidence="8" key="1">
    <citation type="submission" date="2017-03" db="EMBL/GenBank/DDBJ databases">
        <title>Phytopthora megakarya and P. palmivora, two closely related causual agents of cacao black pod achieved similar genome size and gene model numbers by different mechanisms.</title>
        <authorList>
            <person name="Ali S."/>
            <person name="Shao J."/>
            <person name="Larry D.J."/>
            <person name="Kronmiller B."/>
            <person name="Shen D."/>
            <person name="Strem M.D."/>
            <person name="Melnick R.L."/>
            <person name="Guiltinan M.J."/>
            <person name="Tyler B.M."/>
            <person name="Meinhardt L.W."/>
            <person name="Bailey B.A."/>
        </authorList>
    </citation>
    <scope>NUCLEOTIDE SEQUENCE [LARGE SCALE GENOMIC DNA]</scope>
    <source>
        <strain evidence="8">zdho120</strain>
    </source>
</reference>
<dbReference type="EMBL" id="NBNE01008537">
    <property type="protein sequence ID" value="OWY99382.1"/>
    <property type="molecule type" value="Genomic_DNA"/>
</dbReference>
<dbReference type="InterPro" id="IPR036855">
    <property type="entry name" value="Znf_CCCH_sf"/>
</dbReference>
<keyword evidence="2 4" id="KW-0863">Zinc-finger</keyword>
<keyword evidence="3 4" id="KW-0862">Zinc</keyword>
<dbReference type="AlphaFoldDB" id="A0A225V257"/>
<accession>A0A225V257</accession>
<dbReference type="PROSITE" id="PS50103">
    <property type="entry name" value="ZF_C3H1"/>
    <property type="match status" value="1"/>
</dbReference>
<keyword evidence="8" id="KW-1185">Reference proteome</keyword>
<feature type="zinc finger region" description="C3H1-type" evidence="4">
    <location>
        <begin position="13"/>
        <end position="39"/>
    </location>
</feature>
<dbReference type="Pfam" id="PF00642">
    <property type="entry name" value="zf-CCCH"/>
    <property type="match status" value="1"/>
</dbReference>
<evidence type="ECO:0000256" key="2">
    <source>
        <dbReference type="ARBA" id="ARBA00022771"/>
    </source>
</evidence>
<dbReference type="InterPro" id="IPR000571">
    <property type="entry name" value="Znf_CCCH"/>
</dbReference>
<proteinExistence type="predicted"/>
<evidence type="ECO:0000259" key="6">
    <source>
        <dbReference type="PROSITE" id="PS50103"/>
    </source>
</evidence>
<dbReference type="SUPFAM" id="SSF90229">
    <property type="entry name" value="CCCH zinc finger"/>
    <property type="match status" value="1"/>
</dbReference>
<organism evidence="7 8">
    <name type="scientific">Phytophthora megakarya</name>
    <dbReference type="NCBI Taxonomy" id="4795"/>
    <lineage>
        <taxon>Eukaryota</taxon>
        <taxon>Sar</taxon>
        <taxon>Stramenopiles</taxon>
        <taxon>Oomycota</taxon>
        <taxon>Peronosporomycetes</taxon>
        <taxon>Peronosporales</taxon>
        <taxon>Peronosporaceae</taxon>
        <taxon>Phytophthora</taxon>
    </lineage>
</organism>
<dbReference type="OrthoDB" id="143737at2759"/>
<sequence>MNTSKSQFHSNYSCRFVRINMRSGKCRFGDSCKFAHGHNDVSQKENESFSRENSGGRRSDVKSAPTTPFSLEGLQTQLGEKLKTSTIFSGHSDALVCFWPGQDRLEMLWKGFLTPQDPDNVWRVNSQTQALNFINAGLHALLKENLAPQFVRELGKTDGRGVLVMQELLDLKYSNDAGRKRDVVSFQRGLVPFVTMLTMQRMEMVSQHMDEANYVYAYIRTAHVQLFQLYLENMEQIVERHSIEDNVLSHASFLRDTEGRKFAPLCFTQVCLPFVRLLYLLGNKFKDFIYEDSFQETVNYVDELTMKWIERSQETNTSLDSRLCFKTITEEVKRLHKMIQRGDRGIQAGAALKREAQERMNRNRDAPEPWDVIEVGIPGEAVLDDGSVGPRHDNDCRDIRDIQLLPTTEECLSCIPPLLPGNFPFHENAHWLPPGPERWVDTHFRLYREDLC</sequence>
<evidence type="ECO:0000256" key="3">
    <source>
        <dbReference type="ARBA" id="ARBA00022833"/>
    </source>
</evidence>
<evidence type="ECO:0000313" key="7">
    <source>
        <dbReference type="EMBL" id="OWY99382.1"/>
    </source>
</evidence>
<dbReference type="GO" id="GO:0008270">
    <property type="term" value="F:zinc ion binding"/>
    <property type="evidence" value="ECO:0007669"/>
    <property type="project" value="UniProtKB-KW"/>
</dbReference>
<keyword evidence="1 4" id="KW-0479">Metal-binding</keyword>
<name>A0A225V257_9STRA</name>
<dbReference type="Proteomes" id="UP000198211">
    <property type="component" value="Unassembled WGS sequence"/>
</dbReference>
<evidence type="ECO:0000256" key="5">
    <source>
        <dbReference type="SAM" id="MobiDB-lite"/>
    </source>
</evidence>
<comment type="caution">
    <text evidence="7">The sequence shown here is derived from an EMBL/GenBank/DDBJ whole genome shotgun (WGS) entry which is preliminary data.</text>
</comment>
<protein>
    <recommendedName>
        <fullName evidence="6">C3H1-type domain-containing protein</fullName>
    </recommendedName>
</protein>
<evidence type="ECO:0000256" key="1">
    <source>
        <dbReference type="ARBA" id="ARBA00022723"/>
    </source>
</evidence>
<feature type="compositionally biased region" description="Basic and acidic residues" evidence="5">
    <location>
        <begin position="43"/>
        <end position="61"/>
    </location>
</feature>
<feature type="domain" description="C3H1-type" evidence="6">
    <location>
        <begin position="13"/>
        <end position="39"/>
    </location>
</feature>
<evidence type="ECO:0000256" key="4">
    <source>
        <dbReference type="PROSITE-ProRule" id="PRU00723"/>
    </source>
</evidence>
<feature type="region of interest" description="Disordered" evidence="5">
    <location>
        <begin position="43"/>
        <end position="69"/>
    </location>
</feature>